<organism evidence="7 8">
    <name type="scientific">Cylindrospermopsis raciborskii CS-505</name>
    <dbReference type="NCBI Taxonomy" id="533240"/>
    <lineage>
        <taxon>Bacteria</taxon>
        <taxon>Bacillati</taxon>
        <taxon>Cyanobacteriota</taxon>
        <taxon>Cyanophyceae</taxon>
        <taxon>Nostocales</taxon>
        <taxon>Aphanizomenonaceae</taxon>
        <taxon>Cylindrospermopsis</taxon>
    </lineage>
</organism>
<dbReference type="EMBL" id="LYXA01000001">
    <property type="protein sequence ID" value="OBU76170.1"/>
    <property type="molecule type" value="Genomic_DNA"/>
</dbReference>
<evidence type="ECO:0000256" key="3">
    <source>
        <dbReference type="ARBA" id="ARBA00022448"/>
    </source>
</evidence>
<dbReference type="AlphaFoldDB" id="A0A853M9R2"/>
<keyword evidence="4 5" id="KW-0732">Signal</keyword>
<protein>
    <submittedName>
        <fullName evidence="7">Peptide ABC transporter substrate-binding protein</fullName>
    </submittedName>
</protein>
<dbReference type="Gene3D" id="3.90.76.10">
    <property type="entry name" value="Dipeptide-binding Protein, Domain 1"/>
    <property type="match status" value="1"/>
</dbReference>
<comment type="caution">
    <text evidence="7">The sequence shown here is derived from an EMBL/GenBank/DDBJ whole genome shotgun (WGS) entry which is preliminary data.</text>
</comment>
<name>A0A853M9R2_9CYAN</name>
<dbReference type="GO" id="GO:1904680">
    <property type="term" value="F:peptide transmembrane transporter activity"/>
    <property type="evidence" value="ECO:0007669"/>
    <property type="project" value="TreeGrafter"/>
</dbReference>
<feature type="chain" id="PRO_5032517292" evidence="5">
    <location>
        <begin position="37"/>
        <end position="545"/>
    </location>
</feature>
<dbReference type="PANTHER" id="PTHR30290">
    <property type="entry name" value="PERIPLASMIC BINDING COMPONENT OF ABC TRANSPORTER"/>
    <property type="match status" value="1"/>
</dbReference>
<dbReference type="InterPro" id="IPR030678">
    <property type="entry name" value="Peptide/Ni-bd"/>
</dbReference>
<dbReference type="GO" id="GO:0043190">
    <property type="term" value="C:ATP-binding cassette (ABC) transporter complex"/>
    <property type="evidence" value="ECO:0007669"/>
    <property type="project" value="InterPro"/>
</dbReference>
<dbReference type="PANTHER" id="PTHR30290:SF10">
    <property type="entry name" value="PERIPLASMIC OLIGOPEPTIDE-BINDING PROTEIN-RELATED"/>
    <property type="match status" value="1"/>
</dbReference>
<dbReference type="SUPFAM" id="SSF53850">
    <property type="entry name" value="Periplasmic binding protein-like II"/>
    <property type="match status" value="1"/>
</dbReference>
<evidence type="ECO:0000259" key="6">
    <source>
        <dbReference type="Pfam" id="PF00496"/>
    </source>
</evidence>
<evidence type="ECO:0000256" key="4">
    <source>
        <dbReference type="ARBA" id="ARBA00022729"/>
    </source>
</evidence>
<evidence type="ECO:0000256" key="5">
    <source>
        <dbReference type="SAM" id="SignalP"/>
    </source>
</evidence>
<keyword evidence="3" id="KW-0813">Transport</keyword>
<dbReference type="CDD" id="cd08519">
    <property type="entry name" value="PBP2_NikA_DppA_OppA_like_20"/>
    <property type="match status" value="1"/>
</dbReference>
<sequence length="545" mass="60876">MAITKFFRWLGKPVKFLSLFSLCFLLTISCSPTQHSNTSPQNLYADARITIGTTAKPRTLDPADAYELASLGLIFNMSDRLYTYNPGSTEIQPQLATSLPKVSADGLTYTIPLRKDVVFHDGTPFNAKAMEFSIQRFIENKGKPSFLLSDTIDSVKATKEHELTIRLKKPFAAFPALLAFSGVCPVSPKSYQIGAGKFQPNIFVGTGPYKLQEYGADSLKFDVFEQYWGEKPANKGINVQIQSSPVNLFNAFKTGAFDVAYLSLQPDQIRSLEEGAKTGNWQAITAQGSVVSYMVLNRNQQPLDQPEVRKAIASLVNRSLLNDRVLYGQADPLYSMIPTTFNVSQPLFKNKYGDGEFDRAKNLLTAAGFSVEKPAKIQVWYPSSSPTRSLVAQTLKSLADTKMGGILQLEIKTVEGATFFKEISKGSYPIALLDWYPDFLDPDNYVQPFLACEQGSESKGCEKGGSQTQGAFYYSQTMNKLIDQQRQEQNPEARKKIFNQIQNLVLEDVPYIPLWQNKDYVFAQKGVNNVQLDPTQNLIYKNIKK</sequence>
<dbReference type="Gene3D" id="3.10.105.10">
    <property type="entry name" value="Dipeptide-binding Protein, Domain 3"/>
    <property type="match status" value="1"/>
</dbReference>
<accession>A0A853M9R2</accession>
<evidence type="ECO:0000313" key="8">
    <source>
        <dbReference type="Proteomes" id="UP000093903"/>
    </source>
</evidence>
<dbReference type="GO" id="GO:0015833">
    <property type="term" value="P:peptide transport"/>
    <property type="evidence" value="ECO:0007669"/>
    <property type="project" value="TreeGrafter"/>
</dbReference>
<dbReference type="PROSITE" id="PS51257">
    <property type="entry name" value="PROKAR_LIPOPROTEIN"/>
    <property type="match status" value="1"/>
</dbReference>
<proteinExistence type="inferred from homology"/>
<dbReference type="RefSeq" id="WP_006278021.1">
    <property type="nucleotide sequence ID" value="NZ_ACYA01000056.1"/>
</dbReference>
<dbReference type="Proteomes" id="UP000093903">
    <property type="component" value="Unassembled WGS sequence"/>
</dbReference>
<gene>
    <name evidence="7" type="ORF">A9P98_07420</name>
</gene>
<dbReference type="InterPro" id="IPR000914">
    <property type="entry name" value="SBP_5_dom"/>
</dbReference>
<dbReference type="PIRSF" id="PIRSF002741">
    <property type="entry name" value="MppA"/>
    <property type="match status" value="1"/>
</dbReference>
<dbReference type="Gene3D" id="3.40.190.10">
    <property type="entry name" value="Periplasmic binding protein-like II"/>
    <property type="match status" value="1"/>
</dbReference>
<dbReference type="InterPro" id="IPR039424">
    <property type="entry name" value="SBP_5"/>
</dbReference>
<dbReference type="Pfam" id="PF00496">
    <property type="entry name" value="SBP_bac_5"/>
    <property type="match status" value="1"/>
</dbReference>
<evidence type="ECO:0000313" key="7">
    <source>
        <dbReference type="EMBL" id="OBU76170.1"/>
    </source>
</evidence>
<evidence type="ECO:0000256" key="2">
    <source>
        <dbReference type="ARBA" id="ARBA00005695"/>
    </source>
</evidence>
<dbReference type="GO" id="GO:0042597">
    <property type="term" value="C:periplasmic space"/>
    <property type="evidence" value="ECO:0007669"/>
    <property type="project" value="UniProtKB-ARBA"/>
</dbReference>
<feature type="domain" description="Solute-binding protein family 5" evidence="6">
    <location>
        <begin position="90"/>
        <end position="455"/>
    </location>
</feature>
<comment type="similarity">
    <text evidence="2">Belongs to the bacterial solute-binding protein 5 family.</text>
</comment>
<comment type="subcellular location">
    <subcellularLocation>
        <location evidence="1">Cell envelope</location>
    </subcellularLocation>
</comment>
<reference evidence="7 8" key="1">
    <citation type="submission" date="2016-05" db="EMBL/GenBank/DDBJ databases">
        <title>First complete genome of the cyanobacterium Cylindrospermopsis raciborskii CS505, containing a circular chromosome and a single extrachromosomal element.</title>
        <authorList>
            <person name="Fuentes J."/>
            <person name="Tamames J."/>
            <person name="Allen E."/>
            <person name="Plominski A."/>
            <person name="Vasquez M."/>
        </authorList>
    </citation>
    <scope>NUCLEOTIDE SEQUENCE [LARGE SCALE GENOMIC DNA]</scope>
    <source>
        <strain evidence="7 8">CS505</strain>
    </source>
</reference>
<evidence type="ECO:0000256" key="1">
    <source>
        <dbReference type="ARBA" id="ARBA00004196"/>
    </source>
</evidence>
<feature type="signal peptide" evidence="5">
    <location>
        <begin position="1"/>
        <end position="36"/>
    </location>
</feature>
<dbReference type="GO" id="GO:0030313">
    <property type="term" value="C:cell envelope"/>
    <property type="evidence" value="ECO:0007669"/>
    <property type="project" value="UniProtKB-SubCell"/>
</dbReference>